<dbReference type="EMBL" id="AMQN01011806">
    <property type="status" value="NOT_ANNOTATED_CDS"/>
    <property type="molecule type" value="Genomic_DNA"/>
</dbReference>
<evidence type="ECO:0000313" key="2">
    <source>
        <dbReference type="EnsemblMetazoa" id="CapteP191942"/>
    </source>
</evidence>
<sequence>MERIIEVLSKQQVGASVQAPTPAKWPLFGHFDAANELWKDYLSNFTTFGEAHSVPENDSSSGATWHVSQDAVTCDIGSIKDLLDKAMRTRFICSINNEAALIALFWVKDTDLSFTKAVEIAQGMVGFKVSNKTILLKL</sequence>
<gene>
    <name evidence="1" type="ORF">CAPTEDRAFT_191942</name>
</gene>
<keyword evidence="3" id="KW-1185">Reference proteome</keyword>
<name>R7TWX3_CAPTE</name>
<proteinExistence type="predicted"/>
<dbReference type="Proteomes" id="UP000014760">
    <property type="component" value="Unassembled WGS sequence"/>
</dbReference>
<dbReference type="HOGENOM" id="CLU_1857195_0_0_1"/>
<protein>
    <submittedName>
        <fullName evidence="1 2">Uncharacterized protein</fullName>
    </submittedName>
</protein>
<accession>R7TWX3</accession>
<evidence type="ECO:0000313" key="1">
    <source>
        <dbReference type="EMBL" id="ELT95475.1"/>
    </source>
</evidence>
<evidence type="ECO:0000313" key="3">
    <source>
        <dbReference type="Proteomes" id="UP000014760"/>
    </source>
</evidence>
<reference evidence="3" key="1">
    <citation type="submission" date="2012-12" db="EMBL/GenBank/DDBJ databases">
        <authorList>
            <person name="Hellsten U."/>
            <person name="Grimwood J."/>
            <person name="Chapman J.A."/>
            <person name="Shapiro H."/>
            <person name="Aerts A."/>
            <person name="Otillar R.P."/>
            <person name="Terry A.Y."/>
            <person name="Boore J.L."/>
            <person name="Simakov O."/>
            <person name="Marletaz F."/>
            <person name="Cho S.-J."/>
            <person name="Edsinger-Gonzales E."/>
            <person name="Havlak P."/>
            <person name="Kuo D.-H."/>
            <person name="Larsson T."/>
            <person name="Lv J."/>
            <person name="Arendt D."/>
            <person name="Savage R."/>
            <person name="Osoegawa K."/>
            <person name="de Jong P."/>
            <person name="Lindberg D.R."/>
            <person name="Seaver E.C."/>
            <person name="Weisblat D.A."/>
            <person name="Putnam N.H."/>
            <person name="Grigoriev I.V."/>
            <person name="Rokhsar D.S."/>
        </authorList>
    </citation>
    <scope>NUCLEOTIDE SEQUENCE</scope>
    <source>
        <strain evidence="3">I ESC-2004</strain>
    </source>
</reference>
<dbReference type="EnsemblMetazoa" id="CapteT191942">
    <property type="protein sequence ID" value="CapteP191942"/>
    <property type="gene ID" value="CapteG191942"/>
</dbReference>
<organism evidence="1">
    <name type="scientific">Capitella teleta</name>
    <name type="common">Polychaete worm</name>
    <dbReference type="NCBI Taxonomy" id="283909"/>
    <lineage>
        <taxon>Eukaryota</taxon>
        <taxon>Metazoa</taxon>
        <taxon>Spiralia</taxon>
        <taxon>Lophotrochozoa</taxon>
        <taxon>Annelida</taxon>
        <taxon>Polychaeta</taxon>
        <taxon>Sedentaria</taxon>
        <taxon>Scolecida</taxon>
        <taxon>Capitellidae</taxon>
        <taxon>Capitella</taxon>
    </lineage>
</organism>
<reference evidence="1 3" key="2">
    <citation type="journal article" date="2013" name="Nature">
        <title>Insights into bilaterian evolution from three spiralian genomes.</title>
        <authorList>
            <person name="Simakov O."/>
            <person name="Marletaz F."/>
            <person name="Cho S.J."/>
            <person name="Edsinger-Gonzales E."/>
            <person name="Havlak P."/>
            <person name="Hellsten U."/>
            <person name="Kuo D.H."/>
            <person name="Larsson T."/>
            <person name="Lv J."/>
            <person name="Arendt D."/>
            <person name="Savage R."/>
            <person name="Osoegawa K."/>
            <person name="de Jong P."/>
            <person name="Grimwood J."/>
            <person name="Chapman J.A."/>
            <person name="Shapiro H."/>
            <person name="Aerts A."/>
            <person name="Otillar R.P."/>
            <person name="Terry A.Y."/>
            <person name="Boore J.L."/>
            <person name="Grigoriev I.V."/>
            <person name="Lindberg D.R."/>
            <person name="Seaver E.C."/>
            <person name="Weisblat D.A."/>
            <person name="Putnam N.H."/>
            <person name="Rokhsar D.S."/>
        </authorList>
    </citation>
    <scope>NUCLEOTIDE SEQUENCE</scope>
    <source>
        <strain evidence="1 3">I ESC-2004</strain>
    </source>
</reference>
<dbReference type="AlphaFoldDB" id="R7TWX3"/>
<dbReference type="EMBL" id="KB309117">
    <property type="protein sequence ID" value="ELT95475.1"/>
    <property type="molecule type" value="Genomic_DNA"/>
</dbReference>
<reference evidence="2" key="3">
    <citation type="submission" date="2015-06" db="UniProtKB">
        <authorList>
            <consortium name="EnsemblMetazoa"/>
        </authorList>
    </citation>
    <scope>IDENTIFICATION</scope>
</reference>